<dbReference type="WBParaSite" id="nRc.2.0.1.t39345-RA">
    <property type="protein sequence ID" value="nRc.2.0.1.t39345-RA"/>
    <property type="gene ID" value="nRc.2.0.1.g39345"/>
</dbReference>
<protein>
    <submittedName>
        <fullName evidence="3">Uncharacterized protein</fullName>
    </submittedName>
</protein>
<feature type="region of interest" description="Disordered" evidence="1">
    <location>
        <begin position="21"/>
        <end position="40"/>
    </location>
</feature>
<dbReference type="AlphaFoldDB" id="A0A915KKQ4"/>
<name>A0A915KKQ4_ROMCU</name>
<organism evidence="2 3">
    <name type="scientific">Romanomermis culicivorax</name>
    <name type="common">Nematode worm</name>
    <dbReference type="NCBI Taxonomy" id="13658"/>
    <lineage>
        <taxon>Eukaryota</taxon>
        <taxon>Metazoa</taxon>
        <taxon>Ecdysozoa</taxon>
        <taxon>Nematoda</taxon>
        <taxon>Enoplea</taxon>
        <taxon>Dorylaimia</taxon>
        <taxon>Mermithida</taxon>
        <taxon>Mermithoidea</taxon>
        <taxon>Mermithidae</taxon>
        <taxon>Romanomermis</taxon>
    </lineage>
</organism>
<accession>A0A915KKQ4</accession>
<evidence type="ECO:0000313" key="3">
    <source>
        <dbReference type="WBParaSite" id="nRc.2.0.1.t39345-RA"/>
    </source>
</evidence>
<sequence length="164" mass="19144">MKGKKKSDSHILVTRYSRPAGIVDDPERSTNQYGQPNGTVGHPLHNLYRDFKNRYINTVIDNSGQCSRGKKSFKQRMMMQKSFDKTTDKHVENREKMFGQLSNHILLQLPMTDLFTISLAEKVKHFTSILDLIYPEPTSYNIKKRDRLNFDRLVAHQTMTKKQI</sequence>
<evidence type="ECO:0000313" key="2">
    <source>
        <dbReference type="Proteomes" id="UP000887565"/>
    </source>
</evidence>
<reference evidence="3" key="1">
    <citation type="submission" date="2022-11" db="UniProtKB">
        <authorList>
            <consortium name="WormBaseParasite"/>
        </authorList>
    </citation>
    <scope>IDENTIFICATION</scope>
</reference>
<feature type="compositionally biased region" description="Polar residues" evidence="1">
    <location>
        <begin position="29"/>
        <end position="38"/>
    </location>
</feature>
<evidence type="ECO:0000256" key="1">
    <source>
        <dbReference type="SAM" id="MobiDB-lite"/>
    </source>
</evidence>
<proteinExistence type="predicted"/>
<dbReference type="Proteomes" id="UP000887565">
    <property type="component" value="Unplaced"/>
</dbReference>
<keyword evidence="2" id="KW-1185">Reference proteome</keyword>